<dbReference type="SUPFAM" id="SSF49899">
    <property type="entry name" value="Concanavalin A-like lectins/glucanases"/>
    <property type="match status" value="1"/>
</dbReference>
<evidence type="ECO:0000313" key="4">
    <source>
        <dbReference type="EMBL" id="REG20472.1"/>
    </source>
</evidence>
<dbReference type="InterPro" id="IPR000757">
    <property type="entry name" value="Beta-glucanase-like"/>
</dbReference>
<evidence type="ECO:0000259" key="2">
    <source>
        <dbReference type="PROSITE" id="PS51762"/>
    </source>
</evidence>
<organism evidence="3 5">
    <name type="scientific">Archangium gephyra</name>
    <dbReference type="NCBI Taxonomy" id="48"/>
    <lineage>
        <taxon>Bacteria</taxon>
        <taxon>Pseudomonadati</taxon>
        <taxon>Myxococcota</taxon>
        <taxon>Myxococcia</taxon>
        <taxon>Myxococcales</taxon>
        <taxon>Cystobacterineae</taxon>
        <taxon>Archangiaceae</taxon>
        <taxon>Archangium</taxon>
    </lineage>
</organism>
<evidence type="ECO:0000313" key="5">
    <source>
        <dbReference type="Proteomes" id="UP000035579"/>
    </source>
</evidence>
<dbReference type="PROSITE" id="PS51762">
    <property type="entry name" value="GH16_2"/>
    <property type="match status" value="1"/>
</dbReference>
<dbReference type="PANTHER" id="PTHR10963:SF55">
    <property type="entry name" value="GLYCOSIDE HYDROLASE FAMILY 16 PROTEIN"/>
    <property type="match status" value="1"/>
</dbReference>
<sequence>MKEILKSLQKLSEFSSGVLLACFLLVLSPEAWAQGTTVQRLGTPALTAAPGQSVTLAMRFNAVPMAEDYGVFVHFVDASGANHAPAGADHSPPVATSRWSGTVAYNHTVALPSTLPRGTYSIRVGLYQQHSPWGRVSLGLGTGVTVDDQLRYTVGTLTVGAATSEILQLATPSLSAQPGQSVTLGMRWNAVPQGQDYYVFVHFVNASGTQMPLSGDHLPPVSTATWNGAVSYNRTVTVPSSFPAGQYTIRVGLYSMSAPDTRIALRAGPGVTVDGETRYTIGTLTVGQTQPTTTQVLQLSNPALSAQAGQTVTLGMRWNAVPMSQNYYAFVHFVNASGTQMPLSGDHLPPVDTSIWSGAISYNRSVTVPTNFPAGTYTIRVGLYPLSAPNNRVTLAAGPGVTADNETRYIVGTLDVTGGTAPSGGGPVGQDASHYVLTFSEEFNSGFDTSKWNNHIWYETPNPTINYAVKNGVLKIWPQRDASGSFFNRTIDTDGKYYQTYGFFEMEAKLPIGRGVWPAFWLFNHPGDRRPEIDIMEAYPGGGPDSGWGDANLHPVAFAATIWPNGADNPNAGHKTLQTVDLSAGFHTYAVKWEPGRQTFYFDGQPFWTVNVTMPDPMYLMLDLWFGSASGTPDGTTPTGEGNSFEVNYVRAWQFR</sequence>
<reference evidence="3 5" key="1">
    <citation type="submission" date="2015-05" db="EMBL/GenBank/DDBJ databases">
        <title>Genome assembly of Archangium gephyra DSM 2261.</title>
        <authorList>
            <person name="Sharma G."/>
            <person name="Subramanian S."/>
        </authorList>
    </citation>
    <scope>NUCLEOTIDE SEQUENCE [LARGE SCALE GENOMIC DNA]</scope>
    <source>
        <strain evidence="3 5">DSM 2261</strain>
    </source>
</reference>
<name>A0AAC8TA30_9BACT</name>
<dbReference type="InterPro" id="IPR050546">
    <property type="entry name" value="Glycosyl_Hydrlase_16"/>
</dbReference>
<gene>
    <name evidence="3" type="ORF">AA314_00053</name>
    <name evidence="4" type="ORF">ATI61_12137</name>
</gene>
<dbReference type="Gene3D" id="2.60.120.200">
    <property type="match status" value="1"/>
</dbReference>
<dbReference type="Proteomes" id="UP000256345">
    <property type="component" value="Unassembled WGS sequence"/>
</dbReference>
<dbReference type="RefSeq" id="WP_211276456.1">
    <property type="nucleotide sequence ID" value="NZ_CP011509.1"/>
</dbReference>
<dbReference type="AlphaFoldDB" id="A0AAC8TA30"/>
<dbReference type="GO" id="GO:0005975">
    <property type="term" value="P:carbohydrate metabolic process"/>
    <property type="evidence" value="ECO:0007669"/>
    <property type="project" value="InterPro"/>
</dbReference>
<dbReference type="Proteomes" id="UP000035579">
    <property type="component" value="Chromosome"/>
</dbReference>
<comment type="similarity">
    <text evidence="1">Belongs to the glycosyl hydrolase 16 family.</text>
</comment>
<accession>A0AAC8TA30</accession>
<dbReference type="GO" id="GO:0004553">
    <property type="term" value="F:hydrolase activity, hydrolyzing O-glycosyl compounds"/>
    <property type="evidence" value="ECO:0007669"/>
    <property type="project" value="InterPro"/>
</dbReference>
<dbReference type="EMBL" id="CP011509">
    <property type="protein sequence ID" value="AKI98426.1"/>
    <property type="molecule type" value="Genomic_DNA"/>
</dbReference>
<dbReference type="KEGG" id="age:AA314_00053"/>
<feature type="domain" description="GH16" evidence="2">
    <location>
        <begin position="414"/>
        <end position="656"/>
    </location>
</feature>
<dbReference type="CDD" id="cd08023">
    <property type="entry name" value="GH16_laminarinase_like"/>
    <property type="match status" value="1"/>
</dbReference>
<dbReference type="InterPro" id="IPR013320">
    <property type="entry name" value="ConA-like_dom_sf"/>
</dbReference>
<proteinExistence type="inferred from homology"/>
<protein>
    <submittedName>
        <fullName evidence="3">Glycoside hydrolase, family 16</fullName>
    </submittedName>
    <submittedName>
        <fullName evidence="4">Glycosyl hydrolase family 16</fullName>
    </submittedName>
</protein>
<evidence type="ECO:0000313" key="3">
    <source>
        <dbReference type="EMBL" id="AKI98426.1"/>
    </source>
</evidence>
<reference evidence="4 6" key="2">
    <citation type="submission" date="2018-08" db="EMBL/GenBank/DDBJ databases">
        <title>Genomic Encyclopedia of Archaeal and Bacterial Type Strains, Phase II (KMG-II): from individual species to whole genera.</title>
        <authorList>
            <person name="Goeker M."/>
        </authorList>
    </citation>
    <scope>NUCLEOTIDE SEQUENCE [LARGE SCALE GENOMIC DNA]</scope>
    <source>
        <strain evidence="4 6">DSM 2261</strain>
    </source>
</reference>
<keyword evidence="6" id="KW-1185">Reference proteome</keyword>
<dbReference type="EMBL" id="QUMU01000021">
    <property type="protein sequence ID" value="REG20472.1"/>
    <property type="molecule type" value="Genomic_DNA"/>
</dbReference>
<keyword evidence="3" id="KW-0378">Hydrolase</keyword>
<dbReference type="Pfam" id="PF00722">
    <property type="entry name" value="Glyco_hydro_16"/>
    <property type="match status" value="1"/>
</dbReference>
<evidence type="ECO:0000256" key="1">
    <source>
        <dbReference type="ARBA" id="ARBA00006865"/>
    </source>
</evidence>
<evidence type="ECO:0000313" key="6">
    <source>
        <dbReference type="Proteomes" id="UP000256345"/>
    </source>
</evidence>
<dbReference type="PANTHER" id="PTHR10963">
    <property type="entry name" value="GLYCOSYL HYDROLASE-RELATED"/>
    <property type="match status" value="1"/>
</dbReference>